<proteinExistence type="predicted"/>
<dbReference type="InterPro" id="IPR002169">
    <property type="entry name" value="Peptidase_M9A/M9B"/>
</dbReference>
<dbReference type="Proteomes" id="UP000601522">
    <property type="component" value="Unassembled WGS sequence"/>
</dbReference>
<evidence type="ECO:0000313" key="2">
    <source>
        <dbReference type="EMBL" id="MBC8591634.1"/>
    </source>
</evidence>
<dbReference type="GO" id="GO:0004222">
    <property type="term" value="F:metalloendopeptidase activity"/>
    <property type="evidence" value="ECO:0007669"/>
    <property type="project" value="InterPro"/>
</dbReference>
<dbReference type="EMBL" id="JACRTK010000004">
    <property type="protein sequence ID" value="MBC8591634.1"/>
    <property type="molecule type" value="Genomic_DNA"/>
</dbReference>
<dbReference type="GO" id="GO:0006508">
    <property type="term" value="P:proteolysis"/>
    <property type="evidence" value="ECO:0007669"/>
    <property type="project" value="InterPro"/>
</dbReference>
<dbReference type="RefSeq" id="WP_249324491.1">
    <property type="nucleotide sequence ID" value="NZ_JACRTK010000004.1"/>
</dbReference>
<gene>
    <name evidence="2" type="ORF">H8689_10975</name>
</gene>
<comment type="caution">
    <text evidence="2">The sequence shown here is derived from an EMBL/GenBank/DDBJ whole genome shotgun (WGS) entry which is preliminary data.</text>
</comment>
<keyword evidence="1" id="KW-0472">Membrane</keyword>
<keyword evidence="3" id="KW-1185">Reference proteome</keyword>
<keyword evidence="1" id="KW-0812">Transmembrane</keyword>
<feature type="transmembrane region" description="Helical" evidence="1">
    <location>
        <begin position="34"/>
        <end position="52"/>
    </location>
</feature>
<evidence type="ECO:0000256" key="1">
    <source>
        <dbReference type="SAM" id="Phobius"/>
    </source>
</evidence>
<dbReference type="Pfam" id="PF01752">
    <property type="entry name" value="Peptidase_M9"/>
    <property type="match status" value="1"/>
</dbReference>
<evidence type="ECO:0000313" key="3">
    <source>
        <dbReference type="Proteomes" id="UP000601522"/>
    </source>
</evidence>
<keyword evidence="1" id="KW-1133">Transmembrane helix</keyword>
<dbReference type="AlphaFoldDB" id="A0A926F4B5"/>
<protein>
    <submittedName>
        <fullName evidence="2">Collagenase</fullName>
    </submittedName>
</protein>
<reference evidence="2 3" key="1">
    <citation type="submission" date="2020-08" db="EMBL/GenBank/DDBJ databases">
        <title>Genome public.</title>
        <authorList>
            <person name="Liu C."/>
            <person name="Sun Q."/>
        </authorList>
    </citation>
    <scope>NUCLEOTIDE SEQUENCE [LARGE SCALE GENOMIC DNA]</scope>
    <source>
        <strain evidence="2 3">NSJ-26</strain>
    </source>
</reference>
<accession>A0A926F4B5</accession>
<feature type="transmembrane region" description="Helical" evidence="1">
    <location>
        <begin position="7"/>
        <end position="28"/>
    </location>
</feature>
<organism evidence="2 3">
    <name type="scientific">Wansuia hejianensis</name>
    <dbReference type="NCBI Taxonomy" id="2763667"/>
    <lineage>
        <taxon>Bacteria</taxon>
        <taxon>Bacillati</taxon>
        <taxon>Bacillota</taxon>
        <taxon>Clostridia</taxon>
        <taxon>Lachnospirales</taxon>
        <taxon>Lachnospiraceae</taxon>
        <taxon>Wansuia</taxon>
    </lineage>
</organism>
<dbReference type="GO" id="GO:0008270">
    <property type="term" value="F:zinc ion binding"/>
    <property type="evidence" value="ECO:0007669"/>
    <property type="project" value="InterPro"/>
</dbReference>
<name>A0A926F4B5_9FIRM</name>
<dbReference type="GO" id="GO:0005576">
    <property type="term" value="C:extracellular region"/>
    <property type="evidence" value="ECO:0007669"/>
    <property type="project" value="InterPro"/>
</dbReference>
<feature type="transmembrane region" description="Helical" evidence="1">
    <location>
        <begin position="72"/>
        <end position="95"/>
    </location>
</feature>
<sequence length="391" mass="45601">MKILKQLILSILIIILSTVMIFVLYLFLNTNLSIRVLGISILILLAMVIYGIDKIIKGKSKVEIFQGRSGGVFIIIIALIIGFNSFIMVTANYMVDEIYSESLIATERIEVYKTLIGVLKAFINEDNITIAKFTNTRVSDFAKEEQNVEEIGYIKLYYNDSHNKEFIQAVKDSIKIGEKETEDIFGHVDKKELNIFFDDIQVYLESYLGDKVSELEKGLDIDRHGVYDSAGSIYLNLPKASKKEYVREVFIHEYSHYIFDLYLSQNQIMHKNIPTWFNEGIAEYICLYDRGWEFHPDILPNIVEFRKMDVHQEWNDLLNNSGEHLYYQSYFAISALIDMKGKDVIQKIILKSRNMDFYDGFAEVVGMNIEKFQDVFFEKHMEDYHKRTSEN</sequence>